<evidence type="ECO:0000313" key="2">
    <source>
        <dbReference type="Proteomes" id="UP001324287"/>
    </source>
</evidence>
<keyword evidence="2" id="KW-1185">Reference proteome</keyword>
<dbReference type="Proteomes" id="UP001324287">
    <property type="component" value="Chromosome"/>
</dbReference>
<accession>A0ABZ1AUJ0</accession>
<proteinExistence type="predicted"/>
<evidence type="ECO:0000313" key="1">
    <source>
        <dbReference type="EMBL" id="WRL62246.1"/>
    </source>
</evidence>
<organism evidence="1 2">
    <name type="scientific">Blastococcus brunescens</name>
    <dbReference type="NCBI Taxonomy" id="1564165"/>
    <lineage>
        <taxon>Bacteria</taxon>
        <taxon>Bacillati</taxon>
        <taxon>Actinomycetota</taxon>
        <taxon>Actinomycetes</taxon>
        <taxon>Geodermatophilales</taxon>
        <taxon>Geodermatophilaceae</taxon>
        <taxon>Blastococcus</taxon>
    </lineage>
</organism>
<dbReference type="RefSeq" id="WP_324273601.1">
    <property type="nucleotide sequence ID" value="NZ_CP141261.1"/>
</dbReference>
<dbReference type="EMBL" id="CP141261">
    <property type="protein sequence ID" value="WRL62246.1"/>
    <property type="molecule type" value="Genomic_DNA"/>
</dbReference>
<sequence>MAVGLYQFRQFQVPAGRGEMMYHVGLRRRQEVDVPERLELDLARLQRLSLRCHGDRALEAGGREAVDGRDEALDGTFVEIVQSVEEHDSLISLEPGPDGRGVRMEPLGCVIDEPRQQGVGAVVGGGVCKKWYGYRRVSPPRVDEPRRNLVELTRLPDATVAHQHHFPSCGTEQLDHIEFQGCTGKVRRLDVQLGQCPLDAEGSVDSEVGANGSASGFRLLSDHLVAQHVQYSGAAG</sequence>
<reference evidence="1 2" key="1">
    <citation type="submission" date="2023-12" db="EMBL/GenBank/DDBJ databases">
        <title>Blastococcus brunescens sp. nov., an actonobacterium isolated from sandstone collected in sahara desert.</title>
        <authorList>
            <person name="Gtari M."/>
            <person name="Ghodhbane F."/>
        </authorList>
    </citation>
    <scope>NUCLEOTIDE SEQUENCE [LARGE SCALE GENOMIC DNA]</scope>
    <source>
        <strain evidence="1 2">BMG 8361</strain>
    </source>
</reference>
<protein>
    <submittedName>
        <fullName evidence="1">Uncharacterized protein</fullName>
    </submittedName>
</protein>
<name>A0ABZ1AUJ0_9ACTN</name>
<gene>
    <name evidence="1" type="ORF">U6N30_19680</name>
</gene>